<organism evidence="2 3">
    <name type="scientific">Arthrobacter sedimenti</name>
    <dbReference type="NCBI Taxonomy" id="2694931"/>
    <lineage>
        <taxon>Bacteria</taxon>
        <taxon>Bacillati</taxon>
        <taxon>Actinomycetota</taxon>
        <taxon>Actinomycetes</taxon>
        <taxon>Micrococcales</taxon>
        <taxon>Micrococcaceae</taxon>
        <taxon>Arthrobacter</taxon>
    </lineage>
</organism>
<accession>A0ABV8WG20</accession>
<evidence type="ECO:0000313" key="2">
    <source>
        <dbReference type="EMBL" id="MFC4395597.1"/>
    </source>
</evidence>
<dbReference type="PANTHER" id="PTHR37291:SF1">
    <property type="entry name" value="TYPE IV METHYL-DIRECTED RESTRICTION ENZYME ECOKMCRB SUBUNIT"/>
    <property type="match status" value="1"/>
</dbReference>
<dbReference type="Gene3D" id="3.40.50.300">
    <property type="entry name" value="P-loop containing nucleotide triphosphate hydrolases"/>
    <property type="match status" value="1"/>
</dbReference>
<dbReference type="EMBL" id="JBHSDQ010000002">
    <property type="protein sequence ID" value="MFC4395597.1"/>
    <property type="molecule type" value="Genomic_DNA"/>
</dbReference>
<proteinExistence type="predicted"/>
<dbReference type="Proteomes" id="UP001595778">
    <property type="component" value="Unassembled WGS sequence"/>
</dbReference>
<dbReference type="Pfam" id="PF07728">
    <property type="entry name" value="AAA_5"/>
    <property type="match status" value="1"/>
</dbReference>
<dbReference type="Pfam" id="PF09566">
    <property type="entry name" value="RE_SacI"/>
    <property type="match status" value="1"/>
</dbReference>
<dbReference type="InterPro" id="IPR052934">
    <property type="entry name" value="Methyl-DNA_Rec/Restrict_Enz"/>
</dbReference>
<feature type="domain" description="AAA+ ATPase" evidence="1">
    <location>
        <begin position="208"/>
        <end position="368"/>
    </location>
</feature>
<dbReference type="SMART" id="SM00382">
    <property type="entry name" value="AAA"/>
    <property type="match status" value="1"/>
</dbReference>
<comment type="caution">
    <text evidence="2">The sequence shown here is derived from an EMBL/GenBank/DDBJ whole genome shotgun (WGS) entry which is preliminary data.</text>
</comment>
<protein>
    <submittedName>
        <fullName evidence="2">Restriction endonuclease, SacI family</fullName>
        <ecNumber evidence="2">3.1.21.-</ecNumber>
    </submittedName>
</protein>
<dbReference type="EC" id="3.1.21.-" evidence="2"/>
<dbReference type="PANTHER" id="PTHR37291">
    <property type="entry name" value="5-METHYLCYTOSINE-SPECIFIC RESTRICTION ENZYME B"/>
    <property type="match status" value="1"/>
</dbReference>
<name>A0ABV8WG20_9MICC</name>
<dbReference type="InterPro" id="IPR003593">
    <property type="entry name" value="AAA+_ATPase"/>
</dbReference>
<keyword evidence="3" id="KW-1185">Reference proteome</keyword>
<dbReference type="GO" id="GO:0016787">
    <property type="term" value="F:hydrolase activity"/>
    <property type="evidence" value="ECO:0007669"/>
    <property type="project" value="UniProtKB-KW"/>
</dbReference>
<evidence type="ECO:0000313" key="3">
    <source>
        <dbReference type="Proteomes" id="UP001595778"/>
    </source>
</evidence>
<gene>
    <name evidence="2" type="ORF">ACFO0G_05790</name>
</gene>
<sequence>MLNKDAYERGFEALSEAWEEVSAGTATPDLPNEVVSAIATAMSPDAQVAQRYSLVTQVLLKRVVGDSDARKLQNFETVEGQFSARTFARETVVKLRPVGRRLGGSEDPYVSNPLRQDRMEDKMVRGKQGGRRWGAVFQVLEYIDENPDSCDKVLRRTLLEIRERPEVTEKPARPLPTAEEPVDLATLSDVGGIDQDQLLDIIDVLESDQPQVIFAGPPGTSKTYIAEALAKYVTGGNRSHYRVVQLHASYGYEEFVEGLRPTVDDEGKLHFKVVGGAVRTIADDMGASDKRVLILDEMNRANLPRVLGELLYAVERRGEPVDLMHTKEFRLPQGLIFIGTMNTADRSIRSIDAAVRRRFQIFDFPPSSLVLRLFYEHGENGVDDLLAGFEALNLRLTELLDRHHTVGHTFFMDARGMTPSRLRQVWLRQIAPLLEEYLFDQPDLLEEFTVESFWPSIVGA</sequence>
<dbReference type="CDD" id="cd00009">
    <property type="entry name" value="AAA"/>
    <property type="match status" value="1"/>
</dbReference>
<dbReference type="RefSeq" id="WP_376976758.1">
    <property type="nucleotide sequence ID" value="NZ_JBHSDQ010000002.1"/>
</dbReference>
<dbReference type="InterPro" id="IPR027417">
    <property type="entry name" value="P-loop_NTPase"/>
</dbReference>
<keyword evidence="2" id="KW-0378">Hydrolase</keyword>
<dbReference type="GO" id="GO:0004519">
    <property type="term" value="F:endonuclease activity"/>
    <property type="evidence" value="ECO:0007669"/>
    <property type="project" value="UniProtKB-KW"/>
</dbReference>
<keyword evidence="2" id="KW-0255">Endonuclease</keyword>
<dbReference type="InterPro" id="IPR011704">
    <property type="entry name" value="ATPase_dyneun-rel_AAA"/>
</dbReference>
<keyword evidence="2" id="KW-0540">Nuclease</keyword>
<dbReference type="InterPro" id="IPR019066">
    <property type="entry name" value="Restrct_endonuc_II_SacI"/>
</dbReference>
<reference evidence="3" key="1">
    <citation type="journal article" date="2019" name="Int. J. Syst. Evol. Microbiol.">
        <title>The Global Catalogue of Microorganisms (GCM) 10K type strain sequencing project: providing services to taxonomists for standard genome sequencing and annotation.</title>
        <authorList>
            <consortium name="The Broad Institute Genomics Platform"/>
            <consortium name="The Broad Institute Genome Sequencing Center for Infectious Disease"/>
            <person name="Wu L."/>
            <person name="Ma J."/>
        </authorList>
    </citation>
    <scope>NUCLEOTIDE SEQUENCE [LARGE SCALE GENOMIC DNA]</scope>
    <source>
        <strain evidence="3">PJ61</strain>
    </source>
</reference>
<dbReference type="SUPFAM" id="SSF52540">
    <property type="entry name" value="P-loop containing nucleoside triphosphate hydrolases"/>
    <property type="match status" value="1"/>
</dbReference>
<evidence type="ECO:0000259" key="1">
    <source>
        <dbReference type="SMART" id="SM00382"/>
    </source>
</evidence>